<keyword evidence="6 7" id="KW-0472">Membrane</keyword>
<dbReference type="Pfam" id="PF00528">
    <property type="entry name" value="BPD_transp_1"/>
    <property type="match status" value="1"/>
</dbReference>
<dbReference type="EMBL" id="CP026313">
    <property type="protein sequence ID" value="AUV84645.1"/>
    <property type="molecule type" value="Genomic_DNA"/>
</dbReference>
<reference evidence="9 10" key="1">
    <citation type="submission" date="2018-01" db="EMBL/GenBank/DDBJ databases">
        <title>Complete genome sequence of Salinigranum rubrum GX10T, an extremely halophilic archaeon isolated from a marine solar saltern.</title>
        <authorList>
            <person name="Han S."/>
        </authorList>
    </citation>
    <scope>NUCLEOTIDE SEQUENCE [LARGE SCALE GENOMIC DNA]</scope>
    <source>
        <strain evidence="9 10">GX10</strain>
        <plasmid evidence="10">Plasmid unnamed4</plasmid>
    </source>
</reference>
<evidence type="ECO:0000256" key="1">
    <source>
        <dbReference type="ARBA" id="ARBA00004651"/>
    </source>
</evidence>
<dbReference type="GO" id="GO:0055085">
    <property type="term" value="P:transmembrane transport"/>
    <property type="evidence" value="ECO:0007669"/>
    <property type="project" value="InterPro"/>
</dbReference>
<dbReference type="InterPro" id="IPR051393">
    <property type="entry name" value="ABC_transporter_permease"/>
</dbReference>
<dbReference type="Gene3D" id="1.10.3720.10">
    <property type="entry name" value="MetI-like"/>
    <property type="match status" value="1"/>
</dbReference>
<dbReference type="InterPro" id="IPR000515">
    <property type="entry name" value="MetI-like"/>
</dbReference>
<feature type="transmembrane region" description="Helical" evidence="7">
    <location>
        <begin position="281"/>
        <end position="302"/>
    </location>
</feature>
<dbReference type="AlphaFoldDB" id="A0A2I8VRW5"/>
<dbReference type="Proteomes" id="UP000236584">
    <property type="component" value="Plasmid unnamed4"/>
</dbReference>
<comment type="subcellular location">
    <subcellularLocation>
        <location evidence="1 7">Cell membrane</location>
        <topology evidence="1 7">Multi-pass membrane protein</topology>
    </subcellularLocation>
</comment>
<proteinExistence type="inferred from homology"/>
<organism evidence="9 10">
    <name type="scientific">Salinigranum rubrum</name>
    <dbReference type="NCBI Taxonomy" id="755307"/>
    <lineage>
        <taxon>Archaea</taxon>
        <taxon>Methanobacteriati</taxon>
        <taxon>Methanobacteriota</taxon>
        <taxon>Stenosarchaea group</taxon>
        <taxon>Halobacteria</taxon>
        <taxon>Halobacteriales</taxon>
        <taxon>Haloferacaceae</taxon>
        <taxon>Salinigranum</taxon>
    </lineage>
</organism>
<keyword evidence="4 7" id="KW-0812">Transmembrane</keyword>
<dbReference type="KEGG" id="srub:C2R22_24255"/>
<accession>A0A2I8VRW5</accession>
<sequence length="312" mass="35021">MSQTYPSFIKDVGKRVNGVLQSDRWGGIILVSPVLLVWVFLVALPVLFGIYLGFTTWDPQTGAFEWVGLQNYQELIAQPAFWDSVAIGAVYAGYSVVLQMVLGILIALVLNETFKFENIIRALILLPYLVPTAIIALIFAWLFNETFGTVNWFLTTTNLVEQPVGFLSEEGLAMHTVVWASSWKYTIFVVFIVLARLQSISSEMYEVAQINGAGMVRRFFDVTWPNIKNMVYLIVFLRVIFMFTKFDAIFPLTGGGPFGATTTMVIYGYRQAFRLFEFGTAAAVTTMLFLILATFGVIWLGITKPGEEVEVE</sequence>
<keyword evidence="10" id="KW-1185">Reference proteome</keyword>
<dbReference type="InterPro" id="IPR035906">
    <property type="entry name" value="MetI-like_sf"/>
</dbReference>
<dbReference type="GeneID" id="35595277"/>
<evidence type="ECO:0000256" key="2">
    <source>
        <dbReference type="ARBA" id="ARBA00022448"/>
    </source>
</evidence>
<dbReference type="PROSITE" id="PS50928">
    <property type="entry name" value="ABC_TM1"/>
    <property type="match status" value="1"/>
</dbReference>
<keyword evidence="3" id="KW-1003">Cell membrane</keyword>
<dbReference type="GO" id="GO:0005886">
    <property type="term" value="C:plasma membrane"/>
    <property type="evidence" value="ECO:0007669"/>
    <property type="project" value="UniProtKB-SubCell"/>
</dbReference>
<dbReference type="PANTHER" id="PTHR30193:SF37">
    <property type="entry name" value="INNER MEMBRANE ABC TRANSPORTER PERMEASE PROTEIN YCJO"/>
    <property type="match status" value="1"/>
</dbReference>
<evidence type="ECO:0000256" key="5">
    <source>
        <dbReference type="ARBA" id="ARBA00022989"/>
    </source>
</evidence>
<feature type="transmembrane region" description="Helical" evidence="7">
    <location>
        <begin position="25"/>
        <end position="54"/>
    </location>
</feature>
<dbReference type="RefSeq" id="WP_103428323.1">
    <property type="nucleotide sequence ID" value="NZ_CP026313.1"/>
</dbReference>
<protein>
    <submittedName>
        <fullName evidence="9">Sugar ABC transporter permease</fullName>
    </submittedName>
</protein>
<feature type="transmembrane region" description="Helical" evidence="7">
    <location>
        <begin position="227"/>
        <end position="243"/>
    </location>
</feature>
<evidence type="ECO:0000259" key="8">
    <source>
        <dbReference type="PROSITE" id="PS50928"/>
    </source>
</evidence>
<dbReference type="OrthoDB" id="45815at2157"/>
<feature type="domain" description="ABC transmembrane type-1" evidence="8">
    <location>
        <begin position="85"/>
        <end position="299"/>
    </location>
</feature>
<evidence type="ECO:0000256" key="6">
    <source>
        <dbReference type="ARBA" id="ARBA00023136"/>
    </source>
</evidence>
<evidence type="ECO:0000313" key="10">
    <source>
        <dbReference type="Proteomes" id="UP000236584"/>
    </source>
</evidence>
<feature type="transmembrane region" description="Helical" evidence="7">
    <location>
        <begin position="91"/>
        <end position="110"/>
    </location>
</feature>
<dbReference type="SUPFAM" id="SSF161098">
    <property type="entry name" value="MetI-like"/>
    <property type="match status" value="1"/>
</dbReference>
<comment type="similarity">
    <text evidence="7">Belongs to the binding-protein-dependent transport system permease family.</text>
</comment>
<keyword evidence="9" id="KW-0614">Plasmid</keyword>
<dbReference type="PANTHER" id="PTHR30193">
    <property type="entry name" value="ABC TRANSPORTER PERMEASE PROTEIN"/>
    <property type="match status" value="1"/>
</dbReference>
<evidence type="ECO:0000256" key="3">
    <source>
        <dbReference type="ARBA" id="ARBA00022475"/>
    </source>
</evidence>
<geneLocation type="plasmid" evidence="9">
    <name>unnamed4</name>
</geneLocation>
<feature type="transmembrane region" description="Helical" evidence="7">
    <location>
        <begin position="172"/>
        <end position="195"/>
    </location>
</feature>
<feature type="transmembrane region" description="Helical" evidence="7">
    <location>
        <begin position="122"/>
        <end position="143"/>
    </location>
</feature>
<keyword evidence="2 7" id="KW-0813">Transport</keyword>
<dbReference type="CDD" id="cd06261">
    <property type="entry name" value="TM_PBP2"/>
    <property type="match status" value="1"/>
</dbReference>
<evidence type="ECO:0000256" key="7">
    <source>
        <dbReference type="RuleBase" id="RU363032"/>
    </source>
</evidence>
<gene>
    <name evidence="9" type="ORF">C2R22_24255</name>
</gene>
<feature type="transmembrane region" description="Helical" evidence="7">
    <location>
        <begin position="249"/>
        <end position="269"/>
    </location>
</feature>
<name>A0A2I8VRW5_9EURY</name>
<evidence type="ECO:0000256" key="4">
    <source>
        <dbReference type="ARBA" id="ARBA00022692"/>
    </source>
</evidence>
<keyword evidence="5 7" id="KW-1133">Transmembrane helix</keyword>
<evidence type="ECO:0000313" key="9">
    <source>
        <dbReference type="EMBL" id="AUV84645.1"/>
    </source>
</evidence>